<dbReference type="Pfam" id="PF01206">
    <property type="entry name" value="TusA"/>
    <property type="match status" value="1"/>
</dbReference>
<dbReference type="PANTHER" id="PTHR33279">
    <property type="entry name" value="SULFUR CARRIER PROTEIN YEDF-RELATED"/>
    <property type="match status" value="1"/>
</dbReference>
<gene>
    <name evidence="4" type="ordered locus">VMUT_2344</name>
</gene>
<organism evidence="4 5">
    <name type="scientific">Vulcanisaeta moutnovskia (strain 768-28)</name>
    <dbReference type="NCBI Taxonomy" id="985053"/>
    <lineage>
        <taxon>Archaea</taxon>
        <taxon>Thermoproteota</taxon>
        <taxon>Thermoprotei</taxon>
        <taxon>Thermoproteales</taxon>
        <taxon>Thermoproteaceae</taxon>
        <taxon>Vulcanisaeta</taxon>
    </lineage>
</organism>
<evidence type="ECO:0000256" key="1">
    <source>
        <dbReference type="ARBA" id="ARBA00008984"/>
    </source>
</evidence>
<dbReference type="HOGENOM" id="CLU_165255_1_2_2"/>
<dbReference type="EMBL" id="CP002529">
    <property type="protein sequence ID" value="ADY02536.1"/>
    <property type="molecule type" value="Genomic_DNA"/>
</dbReference>
<evidence type="ECO:0000256" key="2">
    <source>
        <dbReference type="SAM" id="MobiDB-lite"/>
    </source>
</evidence>
<keyword evidence="5" id="KW-1185">Reference proteome</keyword>
<dbReference type="InterPro" id="IPR036868">
    <property type="entry name" value="TusA-like_sf"/>
</dbReference>
<comment type="similarity">
    <text evidence="1">Belongs to the sulfur carrier protein TusA family.</text>
</comment>
<dbReference type="STRING" id="985053.VMUT_2344"/>
<feature type="compositionally biased region" description="Basic and acidic residues" evidence="2">
    <location>
        <begin position="7"/>
        <end position="26"/>
    </location>
</feature>
<dbReference type="CDD" id="cd00291">
    <property type="entry name" value="SirA_YedF_YeeD"/>
    <property type="match status" value="1"/>
</dbReference>
<feature type="region of interest" description="Disordered" evidence="2">
    <location>
        <begin position="1"/>
        <end position="32"/>
    </location>
</feature>
<dbReference type="SUPFAM" id="SSF64307">
    <property type="entry name" value="SirA-like"/>
    <property type="match status" value="1"/>
</dbReference>
<sequence length="94" mass="10442">MMGMSETKGELSPEELRKLKPSKTVDARGMSCPGPLLTAKQAITEVPIGGILEVLSSDPGTKRDLPLWARKMGHVYLGTIEEPGYWRIFVKRMK</sequence>
<proteinExistence type="inferred from homology"/>
<name>F0QYC8_VULM7</name>
<reference evidence="4 5" key="1">
    <citation type="journal article" date="2011" name="J. Bacteriol.">
        <title>Complete genome sequence of 'Vulcanisaeta moutnovskia' strain 768-28, a novel member of the hyperthermophilic crenarchaeal genus vulcanisaeta.</title>
        <authorList>
            <person name="Gumerov V.M."/>
            <person name="Mardanov A.V."/>
            <person name="Beletsky A.V."/>
            <person name="Prokofeva M.I."/>
            <person name="Bonch-Osmolovskaya E.A."/>
            <person name="Ravin N.V."/>
            <person name="Skryabin K.G."/>
        </authorList>
    </citation>
    <scope>NUCLEOTIDE SEQUENCE [LARGE SCALE GENOMIC DNA]</scope>
    <source>
        <strain evidence="4 5">768-28</strain>
    </source>
</reference>
<feature type="domain" description="UPF0033" evidence="3">
    <location>
        <begin position="25"/>
        <end position="49"/>
    </location>
</feature>
<dbReference type="InterPro" id="IPR001455">
    <property type="entry name" value="TusA-like"/>
</dbReference>
<dbReference type="AlphaFoldDB" id="F0QYC8"/>
<dbReference type="PROSITE" id="PS01148">
    <property type="entry name" value="UPF0033"/>
    <property type="match status" value="1"/>
</dbReference>
<protein>
    <submittedName>
        <fullName evidence="4">SirA family protein</fullName>
    </submittedName>
</protein>
<dbReference type="eggNOG" id="arCOG02062">
    <property type="taxonomic scope" value="Archaea"/>
</dbReference>
<dbReference type="Gene3D" id="3.30.110.40">
    <property type="entry name" value="TusA-like domain"/>
    <property type="match status" value="1"/>
</dbReference>
<dbReference type="KEGG" id="vmo:VMUT_2344"/>
<evidence type="ECO:0000313" key="4">
    <source>
        <dbReference type="EMBL" id="ADY02536.1"/>
    </source>
</evidence>
<dbReference type="PANTHER" id="PTHR33279:SF6">
    <property type="entry name" value="SULFUR CARRIER PROTEIN YEDF-RELATED"/>
    <property type="match status" value="1"/>
</dbReference>
<evidence type="ECO:0000259" key="3">
    <source>
        <dbReference type="PROSITE" id="PS01148"/>
    </source>
</evidence>
<evidence type="ECO:0000313" key="5">
    <source>
        <dbReference type="Proteomes" id="UP000007485"/>
    </source>
</evidence>
<accession>F0QYC8</accession>
<dbReference type="Proteomes" id="UP000007485">
    <property type="component" value="Chromosome"/>
</dbReference>